<dbReference type="GO" id="GO:0030246">
    <property type="term" value="F:carbohydrate binding"/>
    <property type="evidence" value="ECO:0007669"/>
    <property type="project" value="UniProtKB-ARBA"/>
</dbReference>
<evidence type="ECO:0000256" key="2">
    <source>
        <dbReference type="ARBA" id="ARBA00007639"/>
    </source>
</evidence>
<dbReference type="PANTHER" id="PTHR46847:SF1">
    <property type="entry name" value="D-ALLOSE-BINDING PERIPLASMIC PROTEIN-RELATED"/>
    <property type="match status" value="1"/>
</dbReference>
<proteinExistence type="inferred from homology"/>
<dbReference type="PANTHER" id="PTHR46847">
    <property type="entry name" value="D-ALLOSE-BINDING PERIPLASMIC PROTEIN-RELATED"/>
    <property type="match status" value="1"/>
</dbReference>
<comment type="similarity">
    <text evidence="2">Belongs to the bacterial solute-binding protein 2 family.</text>
</comment>
<dbReference type="InterPro" id="IPR025997">
    <property type="entry name" value="SBP_2_dom"/>
</dbReference>
<dbReference type="InterPro" id="IPR028082">
    <property type="entry name" value="Peripla_BP_I"/>
</dbReference>
<reference evidence="6" key="1">
    <citation type="submission" date="2019-09" db="EMBL/GenBank/DDBJ databases">
        <title>Characterisation of the sponge microbiome using genome-centric metagenomics.</title>
        <authorList>
            <person name="Engelberts J.P."/>
            <person name="Robbins S.J."/>
            <person name="De Goeij J.M."/>
            <person name="Aranda M."/>
            <person name="Bell S.C."/>
            <person name="Webster N.S."/>
        </authorList>
    </citation>
    <scope>NUCLEOTIDE SEQUENCE</scope>
    <source>
        <strain evidence="6">SB0664_bin_43</strain>
    </source>
</reference>
<gene>
    <name evidence="6" type="ORF">F4Y60_07485</name>
</gene>
<comment type="subcellular location">
    <subcellularLocation>
        <location evidence="1">Cell envelope</location>
    </subcellularLocation>
</comment>
<dbReference type="EMBL" id="VXRY01000299">
    <property type="protein sequence ID" value="MXY33920.1"/>
    <property type="molecule type" value="Genomic_DNA"/>
</dbReference>
<dbReference type="AlphaFoldDB" id="A0A6B0Y2C3"/>
<evidence type="ECO:0000256" key="1">
    <source>
        <dbReference type="ARBA" id="ARBA00004196"/>
    </source>
</evidence>
<evidence type="ECO:0000256" key="3">
    <source>
        <dbReference type="ARBA" id="ARBA00022729"/>
    </source>
</evidence>
<feature type="chain" id="PRO_5025392099" evidence="4">
    <location>
        <begin position="41"/>
        <end position="354"/>
    </location>
</feature>
<dbReference type="Pfam" id="PF13407">
    <property type="entry name" value="Peripla_BP_4"/>
    <property type="match status" value="1"/>
</dbReference>
<protein>
    <submittedName>
        <fullName evidence="6">Sugar ABC transporter substrate-binding protein</fullName>
    </submittedName>
</protein>
<accession>A0A6B0Y2C3</accession>
<comment type="caution">
    <text evidence="6">The sequence shown here is derived from an EMBL/GenBank/DDBJ whole genome shotgun (WGS) entry which is preliminary data.</text>
</comment>
<name>A0A6B0Y2C3_9RHOB</name>
<dbReference type="SUPFAM" id="SSF53822">
    <property type="entry name" value="Periplasmic binding protein-like I"/>
    <property type="match status" value="1"/>
</dbReference>
<sequence>MTCSWSNRGRTRLMKRLGHSIRHVALASAASLALAMPALAQSCLGTAEDLQLSDAERADIGGRGLTFGFLTNNISDDFSRTLVSGGESFAAELGVELIVNSADFDANTQLSQFDALVQQEVDGIFLTAVDAASIGQAVRRANDASIPVFIVGGAPTRGDVISVMNAASYQGSYEAGGALMKAIGESNAKIAVLGIPFALQTIRDREKGILDAIGANGGQMISLQSDFSQDVLLQLAQNVIQANPDLGGIFATWSLAVNAATEAVKQSGRDIPIAGYDSEAAGYLEFAGGDTNIVALSGQQAALQGRAAIEGLSKAILGAELCEEIITPNLLVTAGNYEEMWDTQYPGATPPWAQ</sequence>
<evidence type="ECO:0000259" key="5">
    <source>
        <dbReference type="Pfam" id="PF13407"/>
    </source>
</evidence>
<keyword evidence="3 4" id="KW-0732">Signal</keyword>
<evidence type="ECO:0000313" key="6">
    <source>
        <dbReference type="EMBL" id="MXY33920.1"/>
    </source>
</evidence>
<feature type="signal peptide" evidence="4">
    <location>
        <begin position="1"/>
        <end position="40"/>
    </location>
</feature>
<evidence type="ECO:0000256" key="4">
    <source>
        <dbReference type="SAM" id="SignalP"/>
    </source>
</evidence>
<organism evidence="6">
    <name type="scientific">Boseongicola sp. SB0664_bin_43</name>
    <dbReference type="NCBI Taxonomy" id="2604844"/>
    <lineage>
        <taxon>Bacteria</taxon>
        <taxon>Pseudomonadati</taxon>
        <taxon>Pseudomonadota</taxon>
        <taxon>Alphaproteobacteria</taxon>
        <taxon>Rhodobacterales</taxon>
        <taxon>Paracoccaceae</taxon>
        <taxon>Boseongicola</taxon>
    </lineage>
</organism>
<dbReference type="GO" id="GO:0030313">
    <property type="term" value="C:cell envelope"/>
    <property type="evidence" value="ECO:0007669"/>
    <property type="project" value="UniProtKB-SubCell"/>
</dbReference>
<dbReference type="CDD" id="cd01536">
    <property type="entry name" value="PBP1_ABC_sugar_binding-like"/>
    <property type="match status" value="1"/>
</dbReference>
<dbReference type="Gene3D" id="3.40.50.2300">
    <property type="match status" value="2"/>
</dbReference>
<feature type="domain" description="Periplasmic binding protein" evidence="5">
    <location>
        <begin position="67"/>
        <end position="318"/>
    </location>
</feature>